<proteinExistence type="predicted"/>
<sequence length="555" mass="58782">MSEEGVIPRLVELVSEAQQASDEILDWAYSSMHLLLCMMYPDPVVGPSICRQSRQVFAAPSSSLLQALRFWWLQAAQAPTGAGRSDAASMAVAIVRTACSNAVFAQAWAATIGDELGLISNARAIQDSSTAQPPNVYLAALPSLFLLLNKDLGPHGEVLQASTEQGVLEMVHRPTLNVLLRSKGPLLVEAALRTACGEPVRASAAAWVLPTMLGLADVFLASNQSRPWLSSSAGLVALLAGTGALNDAIVCHLCNELACLAERPILSQETNVLHPMLSVHLLINITKAVVNSPADSASRPNARLEAVVQTGLLDLMCTQTSRVLAEKGIATFFGLLATDVLPAAASLLPVEVQTADNVRALTRPFRGLDLHEAVNSHAYKEITIAQHEKSKALAAMAELVDALEALCGPRDQTAAAAAADLELARMAALGPGCHNPGCKNVAGAAEAELPTRKCSAHYWSAACQKAAWKLKTASDLLAKVSKVLRGDPLHNRWTIILGAAMPAVSSAAVESYADGEFQLTQGLPLHDETEPEEPTIAYQGLLTTLHDLPTDLTEL</sequence>
<dbReference type="Proteomes" id="UP001489004">
    <property type="component" value="Unassembled WGS sequence"/>
</dbReference>
<reference evidence="1 2" key="1">
    <citation type="journal article" date="2024" name="Nat. Commun.">
        <title>Phylogenomics reveals the evolutionary origins of lichenization in chlorophyte algae.</title>
        <authorList>
            <person name="Puginier C."/>
            <person name="Libourel C."/>
            <person name="Otte J."/>
            <person name="Skaloud P."/>
            <person name="Haon M."/>
            <person name="Grisel S."/>
            <person name="Petersen M."/>
            <person name="Berrin J.G."/>
            <person name="Delaux P.M."/>
            <person name="Dal Grande F."/>
            <person name="Keller J."/>
        </authorList>
    </citation>
    <scope>NUCLEOTIDE SEQUENCE [LARGE SCALE GENOMIC DNA]</scope>
    <source>
        <strain evidence="1 2">SAG 2043</strain>
    </source>
</reference>
<accession>A0AAW1PPI6</accession>
<evidence type="ECO:0000313" key="2">
    <source>
        <dbReference type="Proteomes" id="UP001489004"/>
    </source>
</evidence>
<name>A0AAW1PPI6_9CHLO</name>
<keyword evidence="2" id="KW-1185">Reference proteome</keyword>
<dbReference type="AlphaFoldDB" id="A0AAW1PPI6"/>
<comment type="caution">
    <text evidence="1">The sequence shown here is derived from an EMBL/GenBank/DDBJ whole genome shotgun (WGS) entry which is preliminary data.</text>
</comment>
<organism evidence="1 2">
    <name type="scientific">[Myrmecia] bisecta</name>
    <dbReference type="NCBI Taxonomy" id="41462"/>
    <lineage>
        <taxon>Eukaryota</taxon>
        <taxon>Viridiplantae</taxon>
        <taxon>Chlorophyta</taxon>
        <taxon>core chlorophytes</taxon>
        <taxon>Trebouxiophyceae</taxon>
        <taxon>Trebouxiales</taxon>
        <taxon>Trebouxiaceae</taxon>
        <taxon>Myrmecia</taxon>
    </lineage>
</organism>
<evidence type="ECO:0000313" key="1">
    <source>
        <dbReference type="EMBL" id="KAK9810320.1"/>
    </source>
</evidence>
<gene>
    <name evidence="1" type="ORF">WJX72_008560</name>
</gene>
<protein>
    <submittedName>
        <fullName evidence="1">Uncharacterized protein</fullName>
    </submittedName>
</protein>
<dbReference type="EMBL" id="JALJOR010000010">
    <property type="protein sequence ID" value="KAK9810320.1"/>
    <property type="molecule type" value="Genomic_DNA"/>
</dbReference>